<dbReference type="AlphaFoldDB" id="A0A8S3J3L8"/>
<feature type="non-terminal residue" evidence="2">
    <location>
        <position position="1"/>
    </location>
</feature>
<feature type="compositionally biased region" description="Polar residues" evidence="1">
    <location>
        <begin position="101"/>
        <end position="121"/>
    </location>
</feature>
<organism evidence="2 3">
    <name type="scientific">Rotaria magnacalcarata</name>
    <dbReference type="NCBI Taxonomy" id="392030"/>
    <lineage>
        <taxon>Eukaryota</taxon>
        <taxon>Metazoa</taxon>
        <taxon>Spiralia</taxon>
        <taxon>Gnathifera</taxon>
        <taxon>Rotifera</taxon>
        <taxon>Eurotatoria</taxon>
        <taxon>Bdelloidea</taxon>
        <taxon>Philodinida</taxon>
        <taxon>Philodinidae</taxon>
        <taxon>Rotaria</taxon>
    </lineage>
</organism>
<protein>
    <submittedName>
        <fullName evidence="2">Uncharacterized protein</fullName>
    </submittedName>
</protein>
<reference evidence="2" key="1">
    <citation type="submission" date="2021-02" db="EMBL/GenBank/DDBJ databases">
        <authorList>
            <person name="Nowell W R."/>
        </authorList>
    </citation>
    <scope>NUCLEOTIDE SEQUENCE</scope>
</reference>
<feature type="compositionally biased region" description="Polar residues" evidence="1">
    <location>
        <begin position="146"/>
        <end position="178"/>
    </location>
</feature>
<sequence length="215" mass="23593">RWNPDERPTFKEIHAELESMTTVGFNTQENGLGATKILSANEYCSNGNRPRMGPSLPPPRPPARTCSFSSVTSPPPPPPPAAAHQSILARFLPSPRPKMPTDQQPQQSTITEESHEQTLPTIIHQQTLRDRPRNINPEARLSTFSKKQTPVPITTPLPNSFSTTTFGGHNHSSTTTNGIEPLNNVVCDSVQRSTPTSKSNRDGSIKLKSNKKTSK</sequence>
<dbReference type="EMBL" id="CAJOBI010339423">
    <property type="protein sequence ID" value="CAF5210761.1"/>
    <property type="molecule type" value="Genomic_DNA"/>
</dbReference>
<dbReference type="Proteomes" id="UP000676336">
    <property type="component" value="Unassembled WGS sequence"/>
</dbReference>
<comment type="caution">
    <text evidence="2">The sequence shown here is derived from an EMBL/GenBank/DDBJ whole genome shotgun (WGS) entry which is preliminary data.</text>
</comment>
<proteinExistence type="predicted"/>
<feature type="region of interest" description="Disordered" evidence="1">
    <location>
        <begin position="146"/>
        <end position="215"/>
    </location>
</feature>
<evidence type="ECO:0000313" key="3">
    <source>
        <dbReference type="Proteomes" id="UP000676336"/>
    </source>
</evidence>
<feature type="region of interest" description="Disordered" evidence="1">
    <location>
        <begin position="45"/>
        <end position="121"/>
    </location>
</feature>
<gene>
    <name evidence="2" type="ORF">SMN809_LOCUS78284</name>
</gene>
<evidence type="ECO:0000256" key="1">
    <source>
        <dbReference type="SAM" id="MobiDB-lite"/>
    </source>
</evidence>
<evidence type="ECO:0000313" key="2">
    <source>
        <dbReference type="EMBL" id="CAF5210761.1"/>
    </source>
</evidence>
<accession>A0A8S3J3L8</accession>
<name>A0A8S3J3L8_9BILA</name>